<dbReference type="EMBL" id="CP017641">
    <property type="protein sequence ID" value="APZ92937.1"/>
    <property type="molecule type" value="Genomic_DNA"/>
</dbReference>
<dbReference type="AlphaFoldDB" id="A0A1P8WFX0"/>
<sequence length="90" mass="10313">MLSLHPRPTHSLCTCVDCLAALLHVLVASNVKTWAAKELRFGPCSTRFSISKRWPAFDHFTWHIRQANTFLAASFHDWIGASQRVQNFFL</sequence>
<name>A0A1P8WFX0_9PLAN</name>
<proteinExistence type="predicted"/>
<keyword evidence="2" id="KW-1185">Reference proteome</keyword>
<gene>
    <name evidence="1" type="ORF">Fuma_02549</name>
</gene>
<accession>A0A1P8WFX0</accession>
<protein>
    <submittedName>
        <fullName evidence="1">Uncharacterized protein</fullName>
    </submittedName>
</protein>
<dbReference type="Proteomes" id="UP000187735">
    <property type="component" value="Chromosome"/>
</dbReference>
<evidence type="ECO:0000313" key="1">
    <source>
        <dbReference type="EMBL" id="APZ92937.1"/>
    </source>
</evidence>
<evidence type="ECO:0000313" key="2">
    <source>
        <dbReference type="Proteomes" id="UP000187735"/>
    </source>
</evidence>
<dbReference type="KEGG" id="fmr:Fuma_02549"/>
<organism evidence="1 2">
    <name type="scientific">Fuerstiella marisgermanici</name>
    <dbReference type="NCBI Taxonomy" id="1891926"/>
    <lineage>
        <taxon>Bacteria</taxon>
        <taxon>Pseudomonadati</taxon>
        <taxon>Planctomycetota</taxon>
        <taxon>Planctomycetia</taxon>
        <taxon>Planctomycetales</taxon>
        <taxon>Planctomycetaceae</taxon>
        <taxon>Fuerstiella</taxon>
    </lineage>
</organism>
<reference evidence="1 2" key="1">
    <citation type="journal article" date="2016" name="Front. Microbiol.">
        <title>Fuerstia marisgermanicae gen. nov., sp. nov., an Unusual Member of the Phylum Planctomycetes from the German Wadden Sea.</title>
        <authorList>
            <person name="Kohn T."/>
            <person name="Heuer A."/>
            <person name="Jogler M."/>
            <person name="Vollmers J."/>
            <person name="Boedeker C."/>
            <person name="Bunk B."/>
            <person name="Rast P."/>
            <person name="Borchert D."/>
            <person name="Glockner I."/>
            <person name="Freese H.M."/>
            <person name="Klenk H.P."/>
            <person name="Overmann J."/>
            <person name="Kaster A.K."/>
            <person name="Rohde M."/>
            <person name="Wiegand S."/>
            <person name="Jogler C."/>
        </authorList>
    </citation>
    <scope>NUCLEOTIDE SEQUENCE [LARGE SCALE GENOMIC DNA]</scope>
    <source>
        <strain evidence="1 2">NH11</strain>
    </source>
</reference>